<feature type="region of interest" description="Disordered" evidence="1">
    <location>
        <begin position="122"/>
        <end position="141"/>
    </location>
</feature>
<keyword evidence="3" id="KW-1185">Reference proteome</keyword>
<proteinExistence type="predicted"/>
<evidence type="ECO:0000313" key="3">
    <source>
        <dbReference type="Proteomes" id="UP000076727"/>
    </source>
</evidence>
<dbReference type="Proteomes" id="UP000076727">
    <property type="component" value="Unassembled WGS sequence"/>
</dbReference>
<dbReference type="OrthoDB" id="2560792at2759"/>
<evidence type="ECO:0000256" key="1">
    <source>
        <dbReference type="SAM" id="MobiDB-lite"/>
    </source>
</evidence>
<evidence type="ECO:0000313" key="2">
    <source>
        <dbReference type="EMBL" id="KZT68095.1"/>
    </source>
</evidence>
<reference evidence="2 3" key="1">
    <citation type="journal article" date="2016" name="Mol. Biol. Evol.">
        <title>Comparative Genomics of Early-Diverging Mushroom-Forming Fungi Provides Insights into the Origins of Lignocellulose Decay Capabilities.</title>
        <authorList>
            <person name="Nagy L.G."/>
            <person name="Riley R."/>
            <person name="Tritt A."/>
            <person name="Adam C."/>
            <person name="Daum C."/>
            <person name="Floudas D."/>
            <person name="Sun H."/>
            <person name="Yadav J.S."/>
            <person name="Pangilinan J."/>
            <person name="Larsson K.H."/>
            <person name="Matsuura K."/>
            <person name="Barry K."/>
            <person name="Labutti K."/>
            <person name="Kuo R."/>
            <person name="Ohm R.A."/>
            <person name="Bhattacharya S.S."/>
            <person name="Shirouzu T."/>
            <person name="Yoshinaga Y."/>
            <person name="Martin F.M."/>
            <person name="Grigoriev I.V."/>
            <person name="Hibbett D.S."/>
        </authorList>
    </citation>
    <scope>NUCLEOTIDE SEQUENCE [LARGE SCALE GENOMIC DNA]</scope>
    <source>
        <strain evidence="2 3">L-15889</strain>
    </source>
</reference>
<organism evidence="2 3">
    <name type="scientific">Daedalea quercina L-15889</name>
    <dbReference type="NCBI Taxonomy" id="1314783"/>
    <lineage>
        <taxon>Eukaryota</taxon>
        <taxon>Fungi</taxon>
        <taxon>Dikarya</taxon>
        <taxon>Basidiomycota</taxon>
        <taxon>Agaricomycotina</taxon>
        <taxon>Agaricomycetes</taxon>
        <taxon>Polyporales</taxon>
        <taxon>Fomitopsis</taxon>
    </lineage>
</organism>
<accession>A0A165PE57</accession>
<feature type="region of interest" description="Disordered" evidence="1">
    <location>
        <begin position="1"/>
        <end position="61"/>
    </location>
</feature>
<dbReference type="EMBL" id="KV429070">
    <property type="protein sequence ID" value="KZT68095.1"/>
    <property type="molecule type" value="Genomic_DNA"/>
</dbReference>
<sequence length="141" mass="14850">MSLGDVDAKFPGQSFEKNIAPSPSRENPGQVYPKSDPKAAPAESIPGTGGEHNPPLSQALSNPFVLDDALNALDHALTRAISIMEGDADASGASAEGETLTNKFRGWQSELFDLRKRAARGGQEVADDQRGHASQGGFFAD</sequence>
<dbReference type="AlphaFoldDB" id="A0A165PE57"/>
<name>A0A165PE57_9APHY</name>
<gene>
    <name evidence="2" type="ORF">DAEQUDRAFT_712531</name>
</gene>
<protein>
    <submittedName>
        <fullName evidence="2">Uncharacterized protein</fullName>
    </submittedName>
</protein>